<dbReference type="EMBL" id="JBHRSW010000010">
    <property type="protein sequence ID" value="MFC3121366.1"/>
    <property type="molecule type" value="Genomic_DNA"/>
</dbReference>
<dbReference type="Proteomes" id="UP001595478">
    <property type="component" value="Unassembled WGS sequence"/>
</dbReference>
<evidence type="ECO:0008006" key="4">
    <source>
        <dbReference type="Google" id="ProtNLM"/>
    </source>
</evidence>
<dbReference type="RefSeq" id="WP_376919505.1">
    <property type="nucleotide sequence ID" value="NZ_JBHRSW010000010.1"/>
</dbReference>
<reference evidence="3" key="1">
    <citation type="journal article" date="2019" name="Int. J. Syst. Evol. Microbiol.">
        <title>The Global Catalogue of Microorganisms (GCM) 10K type strain sequencing project: providing services to taxonomists for standard genome sequencing and annotation.</title>
        <authorList>
            <consortium name="The Broad Institute Genomics Platform"/>
            <consortium name="The Broad Institute Genome Sequencing Center for Infectious Disease"/>
            <person name="Wu L."/>
            <person name="Ma J."/>
        </authorList>
    </citation>
    <scope>NUCLEOTIDE SEQUENCE [LARGE SCALE GENOMIC DNA]</scope>
    <source>
        <strain evidence="3">KCTC 52473</strain>
    </source>
</reference>
<keyword evidence="1" id="KW-0732">Signal</keyword>
<feature type="chain" id="PRO_5045258556" description="Lipoprotein" evidence="1">
    <location>
        <begin position="21"/>
        <end position="45"/>
    </location>
</feature>
<accession>A0ABV7FPK2</accession>
<evidence type="ECO:0000256" key="1">
    <source>
        <dbReference type="SAM" id="SignalP"/>
    </source>
</evidence>
<organism evidence="2 3">
    <name type="scientific">Agaribacter flavus</name>
    <dbReference type="NCBI Taxonomy" id="1902781"/>
    <lineage>
        <taxon>Bacteria</taxon>
        <taxon>Pseudomonadati</taxon>
        <taxon>Pseudomonadota</taxon>
        <taxon>Gammaproteobacteria</taxon>
        <taxon>Alteromonadales</taxon>
        <taxon>Alteromonadaceae</taxon>
        <taxon>Agaribacter</taxon>
    </lineage>
</organism>
<gene>
    <name evidence="2" type="ORF">ACFOHL_07015</name>
</gene>
<comment type="caution">
    <text evidence="2">The sequence shown here is derived from an EMBL/GenBank/DDBJ whole genome shotgun (WGS) entry which is preliminary data.</text>
</comment>
<feature type="signal peptide" evidence="1">
    <location>
        <begin position="1"/>
        <end position="20"/>
    </location>
</feature>
<protein>
    <recommendedName>
        <fullName evidence="4">Lipoprotein</fullName>
    </recommendedName>
</protein>
<sequence>MNKSFVAKLFSLLLIFGLTACQTGYRAKSVIDGLGYQDEALGEGI</sequence>
<name>A0ABV7FPK2_9ALTE</name>
<evidence type="ECO:0000313" key="3">
    <source>
        <dbReference type="Proteomes" id="UP001595478"/>
    </source>
</evidence>
<dbReference type="PROSITE" id="PS51257">
    <property type="entry name" value="PROKAR_LIPOPROTEIN"/>
    <property type="match status" value="1"/>
</dbReference>
<proteinExistence type="predicted"/>
<evidence type="ECO:0000313" key="2">
    <source>
        <dbReference type="EMBL" id="MFC3121366.1"/>
    </source>
</evidence>
<keyword evidence="3" id="KW-1185">Reference proteome</keyword>